<feature type="region of interest" description="Disordered" evidence="1">
    <location>
        <begin position="224"/>
        <end position="247"/>
    </location>
</feature>
<dbReference type="GO" id="GO:0003887">
    <property type="term" value="F:DNA-directed DNA polymerase activity"/>
    <property type="evidence" value="ECO:0007669"/>
    <property type="project" value="TreeGrafter"/>
</dbReference>
<feature type="non-terminal residue" evidence="2">
    <location>
        <position position="1"/>
    </location>
</feature>
<evidence type="ECO:0000313" key="3">
    <source>
        <dbReference type="Proteomes" id="UP000700334"/>
    </source>
</evidence>
<reference evidence="2" key="1">
    <citation type="journal article" date="2021" name="Evol. Appl.">
        <title>The genome of the Pyrenean desman and the effects of bottlenecks and inbreeding on the genomic landscape of an endangered species.</title>
        <authorList>
            <person name="Escoda L."/>
            <person name="Castresana J."/>
        </authorList>
    </citation>
    <scope>NUCLEOTIDE SEQUENCE</scope>
    <source>
        <strain evidence="2">IBE-C5619</strain>
    </source>
</reference>
<evidence type="ECO:0000256" key="1">
    <source>
        <dbReference type="SAM" id="MobiDB-lite"/>
    </source>
</evidence>
<feature type="non-terminal residue" evidence="2">
    <location>
        <position position="247"/>
    </location>
</feature>
<sequence>SKALGVQQKNSVTYNYELGNLGVKKVMNVRNGKEKYPQLILVNRDLTQRCHISISRSLILQGIRLLQCPQDHLNLKVKWIHLKKSAPVVIAKNNTKYCSEMGYCHVKPCLSTTSLSGKYSFKMKDIHMKDVSKNKEINWDFLPNGRIEGARIGESPRDSAICSKERDINEFSLLKDSSRLDNKFKDEQMSQGSEKVSRTPFFKTKPLTIFQSFSNFQNRRKVSNFPSKIAPQITNSKSHHKGLTENR</sequence>
<dbReference type="AlphaFoldDB" id="A0A8J5ZXL4"/>
<gene>
    <name evidence="2" type="ORF">J0S82_000914</name>
</gene>
<dbReference type="PANTHER" id="PTHR46404">
    <property type="entry name" value="DNA POLYMERASE IOTA"/>
    <property type="match status" value="1"/>
</dbReference>
<dbReference type="EMBL" id="JAGFMF010011827">
    <property type="protein sequence ID" value="KAG8511664.1"/>
    <property type="molecule type" value="Genomic_DNA"/>
</dbReference>
<dbReference type="GO" id="GO:0019985">
    <property type="term" value="P:translesion synthesis"/>
    <property type="evidence" value="ECO:0007669"/>
    <property type="project" value="TreeGrafter"/>
</dbReference>
<organism evidence="2 3">
    <name type="scientific">Galemys pyrenaicus</name>
    <name type="common">Iberian desman</name>
    <name type="synonym">Pyrenean desman</name>
    <dbReference type="NCBI Taxonomy" id="202257"/>
    <lineage>
        <taxon>Eukaryota</taxon>
        <taxon>Metazoa</taxon>
        <taxon>Chordata</taxon>
        <taxon>Craniata</taxon>
        <taxon>Vertebrata</taxon>
        <taxon>Euteleostomi</taxon>
        <taxon>Mammalia</taxon>
        <taxon>Eutheria</taxon>
        <taxon>Laurasiatheria</taxon>
        <taxon>Eulipotyphla</taxon>
        <taxon>Talpidae</taxon>
        <taxon>Galemys</taxon>
    </lineage>
</organism>
<evidence type="ECO:0000313" key="2">
    <source>
        <dbReference type="EMBL" id="KAG8511664.1"/>
    </source>
</evidence>
<accession>A0A8J5ZXL4</accession>
<name>A0A8J5ZXL4_GALPY</name>
<proteinExistence type="predicted"/>
<comment type="caution">
    <text evidence="2">The sequence shown here is derived from an EMBL/GenBank/DDBJ whole genome shotgun (WGS) entry which is preliminary data.</text>
</comment>
<dbReference type="Proteomes" id="UP000700334">
    <property type="component" value="Unassembled WGS sequence"/>
</dbReference>
<dbReference type="PANTHER" id="PTHR46404:SF1">
    <property type="entry name" value="DNA POLYMERASE IOTA"/>
    <property type="match status" value="1"/>
</dbReference>
<protein>
    <submittedName>
        <fullName evidence="2">DNA polymerase iota</fullName>
    </submittedName>
</protein>
<keyword evidence="3" id="KW-1185">Reference proteome</keyword>